<reference evidence="2 3" key="1">
    <citation type="submission" date="2020-08" db="EMBL/GenBank/DDBJ databases">
        <title>Genomic Encyclopedia of Type Strains, Phase IV (KMG-IV): sequencing the most valuable type-strain genomes for metagenomic binning, comparative biology and taxonomic classification.</title>
        <authorList>
            <person name="Goeker M."/>
        </authorList>
    </citation>
    <scope>NUCLEOTIDE SEQUENCE [LARGE SCALE GENOMIC DNA]</scope>
    <source>
        <strain evidence="2 3">DSM 18233</strain>
    </source>
</reference>
<dbReference type="SUPFAM" id="SSF53474">
    <property type="entry name" value="alpha/beta-Hydrolases"/>
    <property type="match status" value="1"/>
</dbReference>
<protein>
    <submittedName>
        <fullName evidence="2">Non-heme chloroperoxidase</fullName>
        <ecNumber evidence="2">1.11.1.10</ecNumber>
    </submittedName>
</protein>
<proteinExistence type="predicted"/>
<dbReference type="GO" id="GO:0055088">
    <property type="term" value="P:lipid homeostasis"/>
    <property type="evidence" value="ECO:0007669"/>
    <property type="project" value="TreeGrafter"/>
</dbReference>
<dbReference type="Pfam" id="PF12697">
    <property type="entry name" value="Abhydrolase_6"/>
    <property type="match status" value="1"/>
</dbReference>
<evidence type="ECO:0000313" key="3">
    <source>
        <dbReference type="Proteomes" id="UP000543030"/>
    </source>
</evidence>
<dbReference type="EC" id="1.11.1.10" evidence="2"/>
<gene>
    <name evidence="2" type="ORF">HNQ50_003551</name>
</gene>
<comment type="caution">
    <text evidence="2">The sequence shown here is derived from an EMBL/GenBank/DDBJ whole genome shotgun (WGS) entry which is preliminary data.</text>
</comment>
<dbReference type="Proteomes" id="UP000543030">
    <property type="component" value="Unassembled WGS sequence"/>
</dbReference>
<dbReference type="AlphaFoldDB" id="A0A840RI63"/>
<evidence type="ECO:0000313" key="2">
    <source>
        <dbReference type="EMBL" id="MBB5192797.1"/>
    </source>
</evidence>
<feature type="domain" description="AB hydrolase-1" evidence="1">
    <location>
        <begin position="24"/>
        <end position="248"/>
    </location>
</feature>
<dbReference type="PANTHER" id="PTHR42886">
    <property type="entry name" value="RE40534P-RELATED"/>
    <property type="match status" value="1"/>
</dbReference>
<organism evidence="2 3">
    <name type="scientific">Silvimonas terrae</name>
    <dbReference type="NCBI Taxonomy" id="300266"/>
    <lineage>
        <taxon>Bacteria</taxon>
        <taxon>Pseudomonadati</taxon>
        <taxon>Pseudomonadota</taxon>
        <taxon>Betaproteobacteria</taxon>
        <taxon>Neisseriales</taxon>
        <taxon>Chitinibacteraceae</taxon>
        <taxon>Silvimonas</taxon>
    </lineage>
</organism>
<dbReference type="GO" id="GO:0052689">
    <property type="term" value="F:carboxylic ester hydrolase activity"/>
    <property type="evidence" value="ECO:0007669"/>
    <property type="project" value="TreeGrafter"/>
</dbReference>
<keyword evidence="2" id="KW-0575">Peroxidase</keyword>
<keyword evidence="2" id="KW-0560">Oxidoreductase</keyword>
<dbReference type="RefSeq" id="WP_184102461.1">
    <property type="nucleotide sequence ID" value="NZ_JACHHN010000008.1"/>
</dbReference>
<dbReference type="EMBL" id="JACHHN010000008">
    <property type="protein sequence ID" value="MBB5192797.1"/>
    <property type="molecule type" value="Genomic_DNA"/>
</dbReference>
<dbReference type="InterPro" id="IPR000073">
    <property type="entry name" value="AB_hydrolase_1"/>
</dbReference>
<dbReference type="GO" id="GO:0016691">
    <property type="term" value="F:chloride peroxidase activity"/>
    <property type="evidence" value="ECO:0007669"/>
    <property type="project" value="UniProtKB-EC"/>
</dbReference>
<keyword evidence="3" id="KW-1185">Reference proteome</keyword>
<dbReference type="GO" id="GO:0006654">
    <property type="term" value="P:phosphatidic acid biosynthetic process"/>
    <property type="evidence" value="ECO:0007669"/>
    <property type="project" value="TreeGrafter"/>
</dbReference>
<accession>A0A840RI63</accession>
<evidence type="ECO:0000259" key="1">
    <source>
        <dbReference type="Pfam" id="PF12697"/>
    </source>
</evidence>
<dbReference type="InterPro" id="IPR029058">
    <property type="entry name" value="AB_hydrolase_fold"/>
</dbReference>
<sequence>MSSRRHLEILHYPPARPLADMPPLLFVHGAYVGAWCWEDHFLSWFADLGYDCYALSLSGHAGSGGREKLDHFGLGEFLSDIARVAAPLRQSPVIIGHSLGGYLAQRYARKHPVAGLALLASVAPWGLMNSLGHMMVASPHLLLGLNQFQWHTGAIDIDPAVLKQLLFSKETPRVGLNAFAARVQPESALALAELMMPQPWLSWGMPDIPVLVLGAGEDRIIPAADVRATARAWRVEAEFLPGLGHALMCDTLWEHAAQRVHTWLRQQYAPTG</sequence>
<dbReference type="Gene3D" id="3.40.50.1820">
    <property type="entry name" value="alpha/beta hydrolase"/>
    <property type="match status" value="1"/>
</dbReference>
<dbReference type="GO" id="GO:0042171">
    <property type="term" value="F:lysophosphatidic acid acyltransferase activity"/>
    <property type="evidence" value="ECO:0007669"/>
    <property type="project" value="TreeGrafter"/>
</dbReference>
<name>A0A840RI63_9NEIS</name>
<dbReference type="PANTHER" id="PTHR42886:SF42">
    <property type="entry name" value="ALPHA_BETA-HYDROLASES SUPERFAMILY PROTEIN"/>
    <property type="match status" value="1"/>
</dbReference>